<organism evidence="2 3">
    <name type="scientific">Portunus trituberculatus</name>
    <name type="common">Swimming crab</name>
    <name type="synonym">Neptunus trituberculatus</name>
    <dbReference type="NCBI Taxonomy" id="210409"/>
    <lineage>
        <taxon>Eukaryota</taxon>
        <taxon>Metazoa</taxon>
        <taxon>Ecdysozoa</taxon>
        <taxon>Arthropoda</taxon>
        <taxon>Crustacea</taxon>
        <taxon>Multicrustacea</taxon>
        <taxon>Malacostraca</taxon>
        <taxon>Eumalacostraca</taxon>
        <taxon>Eucarida</taxon>
        <taxon>Decapoda</taxon>
        <taxon>Pleocyemata</taxon>
        <taxon>Brachyura</taxon>
        <taxon>Eubrachyura</taxon>
        <taxon>Portunoidea</taxon>
        <taxon>Portunidae</taxon>
        <taxon>Portuninae</taxon>
        <taxon>Portunus</taxon>
    </lineage>
</organism>
<evidence type="ECO:0000313" key="3">
    <source>
        <dbReference type="Proteomes" id="UP000324222"/>
    </source>
</evidence>
<comment type="caution">
    <text evidence="2">The sequence shown here is derived from an EMBL/GenBank/DDBJ whole genome shotgun (WGS) entry which is preliminary data.</text>
</comment>
<dbReference type="AlphaFoldDB" id="A0A5B7DDN6"/>
<reference evidence="2 3" key="1">
    <citation type="submission" date="2019-05" db="EMBL/GenBank/DDBJ databases">
        <title>Another draft genome of Portunus trituberculatus and its Hox gene families provides insights of decapod evolution.</title>
        <authorList>
            <person name="Jeong J.-H."/>
            <person name="Song I."/>
            <person name="Kim S."/>
            <person name="Choi T."/>
            <person name="Kim D."/>
            <person name="Ryu S."/>
            <person name="Kim W."/>
        </authorList>
    </citation>
    <scope>NUCLEOTIDE SEQUENCE [LARGE SCALE GENOMIC DNA]</scope>
    <source>
        <tissue evidence="2">Muscle</tissue>
    </source>
</reference>
<protein>
    <submittedName>
        <fullName evidence="2">Uncharacterized protein</fullName>
    </submittedName>
</protein>
<dbReference type="EMBL" id="VSRR010000746">
    <property type="protein sequence ID" value="MPC19175.1"/>
    <property type="molecule type" value="Genomic_DNA"/>
</dbReference>
<feature type="region of interest" description="Disordered" evidence="1">
    <location>
        <begin position="90"/>
        <end position="112"/>
    </location>
</feature>
<name>A0A5B7DDN6_PORTR</name>
<evidence type="ECO:0000256" key="1">
    <source>
        <dbReference type="SAM" id="MobiDB-lite"/>
    </source>
</evidence>
<sequence>MSEEGDFIVEVAYYQQSVEDIWNTMLVQIIYDYYSISLAGHHHGIKAPPCDGGDGHGRNGSKFKVTCMGKAKFIQAAWERIWRFIANIASTSTTGGTGGGKDNGGGGKDESG</sequence>
<gene>
    <name evidence="2" type="ORF">E2C01_012084</name>
</gene>
<accession>A0A5B7DDN6</accession>
<dbReference type="Proteomes" id="UP000324222">
    <property type="component" value="Unassembled WGS sequence"/>
</dbReference>
<feature type="compositionally biased region" description="Gly residues" evidence="1">
    <location>
        <begin position="95"/>
        <end position="106"/>
    </location>
</feature>
<proteinExistence type="predicted"/>
<keyword evidence="3" id="KW-1185">Reference proteome</keyword>
<evidence type="ECO:0000313" key="2">
    <source>
        <dbReference type="EMBL" id="MPC19175.1"/>
    </source>
</evidence>